<protein>
    <submittedName>
        <fullName evidence="1">DUF4286 family protein</fullName>
    </submittedName>
</protein>
<keyword evidence="2" id="KW-1185">Reference proteome</keyword>
<dbReference type="EMBL" id="JAEUGD010000042">
    <property type="protein sequence ID" value="MBL6446823.1"/>
    <property type="molecule type" value="Genomic_DNA"/>
</dbReference>
<comment type="caution">
    <text evidence="1">The sequence shown here is derived from an EMBL/GenBank/DDBJ whole genome shotgun (WGS) entry which is preliminary data.</text>
</comment>
<evidence type="ECO:0000313" key="1">
    <source>
        <dbReference type="EMBL" id="MBL6446823.1"/>
    </source>
</evidence>
<name>A0A937KE34_9BACT</name>
<reference evidence="1" key="1">
    <citation type="submission" date="2021-01" db="EMBL/GenBank/DDBJ databases">
        <title>Fulvivirga kasyanovii gen. nov., sp nov., a novel member of the phylum Bacteroidetes isolated from seawater in a mussel farm.</title>
        <authorList>
            <person name="Zhao L.-H."/>
            <person name="Wang Z.-J."/>
        </authorList>
    </citation>
    <scope>NUCLEOTIDE SEQUENCE</scope>
    <source>
        <strain evidence="1">29W222</strain>
    </source>
</reference>
<evidence type="ECO:0000313" key="2">
    <source>
        <dbReference type="Proteomes" id="UP000614216"/>
    </source>
</evidence>
<dbReference type="InterPro" id="IPR025563">
    <property type="entry name" value="DUF4286"/>
</dbReference>
<dbReference type="RefSeq" id="WP_202856367.1">
    <property type="nucleotide sequence ID" value="NZ_JAEUGD010000042.1"/>
</dbReference>
<dbReference type="AlphaFoldDB" id="A0A937KE34"/>
<organism evidence="1 2">
    <name type="scientific">Fulvivirga marina</name>
    <dbReference type="NCBI Taxonomy" id="2494733"/>
    <lineage>
        <taxon>Bacteria</taxon>
        <taxon>Pseudomonadati</taxon>
        <taxon>Bacteroidota</taxon>
        <taxon>Cytophagia</taxon>
        <taxon>Cytophagales</taxon>
        <taxon>Fulvivirgaceae</taxon>
        <taxon>Fulvivirga</taxon>
    </lineage>
</organism>
<dbReference type="Pfam" id="PF14114">
    <property type="entry name" value="DUF4286"/>
    <property type="match status" value="1"/>
</dbReference>
<sequence length="100" mass="11841">MVLYNVTIGIDIDVEEEWLNWMKSTHIPAVMDTGIFVEYKIFKVLSHEQEQSVSYSVQYFAHTVDKVVEYLDNHAPKLVEEHRARYKDKHVAFRTLLEEV</sequence>
<dbReference type="Proteomes" id="UP000614216">
    <property type="component" value="Unassembled WGS sequence"/>
</dbReference>
<accession>A0A937KE34</accession>
<gene>
    <name evidence="1" type="ORF">JMN32_10905</name>
</gene>
<proteinExistence type="predicted"/>